<feature type="domain" description="Calcium-dependent cell adhesion molecule N-terminal" evidence="2">
    <location>
        <begin position="23"/>
        <end position="82"/>
    </location>
</feature>
<name>A0A1Y1ZYV5_9PLEO</name>
<gene>
    <name evidence="3" type="ORF">BCR34DRAFT_662032</name>
</gene>
<dbReference type="InterPro" id="IPR015059">
    <property type="entry name" value="Ca_cell_adhesion_N_dom"/>
</dbReference>
<dbReference type="Pfam" id="PF08964">
    <property type="entry name" value="Crystall_3"/>
    <property type="match status" value="1"/>
</dbReference>
<dbReference type="Gene3D" id="2.60.20.10">
    <property type="entry name" value="Crystallins"/>
    <property type="match status" value="1"/>
</dbReference>
<evidence type="ECO:0000313" key="4">
    <source>
        <dbReference type="Proteomes" id="UP000193144"/>
    </source>
</evidence>
<evidence type="ECO:0000313" key="3">
    <source>
        <dbReference type="EMBL" id="ORY15394.1"/>
    </source>
</evidence>
<sequence>MRPTLIAVVVATQLICNSTAATLKYCQEPNLQGDCQTVTVNNDGACHNLPSDYNDKVASILLDENSQCTFWNNYDCHGKHTSSRVRLTSDFGNVCQASCPNLATGCDWSSMISSYKCCNTGKWCAGKTPGCENVG</sequence>
<dbReference type="Proteomes" id="UP000193144">
    <property type="component" value="Unassembled WGS sequence"/>
</dbReference>
<feature type="chain" id="PRO_5012779197" description="Calcium-dependent cell adhesion molecule N-terminal domain-containing protein" evidence="1">
    <location>
        <begin position="21"/>
        <end position="135"/>
    </location>
</feature>
<dbReference type="OrthoDB" id="5426755at2759"/>
<organism evidence="3 4">
    <name type="scientific">Clohesyomyces aquaticus</name>
    <dbReference type="NCBI Taxonomy" id="1231657"/>
    <lineage>
        <taxon>Eukaryota</taxon>
        <taxon>Fungi</taxon>
        <taxon>Dikarya</taxon>
        <taxon>Ascomycota</taxon>
        <taxon>Pezizomycotina</taxon>
        <taxon>Dothideomycetes</taxon>
        <taxon>Pleosporomycetidae</taxon>
        <taxon>Pleosporales</taxon>
        <taxon>Lindgomycetaceae</taxon>
        <taxon>Clohesyomyces</taxon>
    </lineage>
</organism>
<proteinExistence type="predicted"/>
<protein>
    <recommendedName>
        <fullName evidence="2">Calcium-dependent cell adhesion molecule N-terminal domain-containing protein</fullName>
    </recommendedName>
</protein>
<accession>A0A1Y1ZYV5</accession>
<dbReference type="EMBL" id="MCFA01000025">
    <property type="protein sequence ID" value="ORY15394.1"/>
    <property type="molecule type" value="Genomic_DNA"/>
</dbReference>
<dbReference type="GO" id="GO:0016020">
    <property type="term" value="C:membrane"/>
    <property type="evidence" value="ECO:0007669"/>
    <property type="project" value="InterPro"/>
</dbReference>
<comment type="caution">
    <text evidence="3">The sequence shown here is derived from an EMBL/GenBank/DDBJ whole genome shotgun (WGS) entry which is preliminary data.</text>
</comment>
<evidence type="ECO:0000256" key="1">
    <source>
        <dbReference type="SAM" id="SignalP"/>
    </source>
</evidence>
<feature type="signal peptide" evidence="1">
    <location>
        <begin position="1"/>
        <end position="20"/>
    </location>
</feature>
<dbReference type="AlphaFoldDB" id="A0A1Y1ZYV5"/>
<reference evidence="3 4" key="1">
    <citation type="submission" date="2016-07" db="EMBL/GenBank/DDBJ databases">
        <title>Pervasive Adenine N6-methylation of Active Genes in Fungi.</title>
        <authorList>
            <consortium name="DOE Joint Genome Institute"/>
            <person name="Mondo S.J."/>
            <person name="Dannebaum R.O."/>
            <person name="Kuo R.C."/>
            <person name="Labutti K."/>
            <person name="Haridas S."/>
            <person name="Kuo A."/>
            <person name="Salamov A."/>
            <person name="Ahrendt S.R."/>
            <person name="Lipzen A."/>
            <person name="Sullivan W."/>
            <person name="Andreopoulos W.B."/>
            <person name="Clum A."/>
            <person name="Lindquist E."/>
            <person name="Daum C."/>
            <person name="Ramamoorthy G.K."/>
            <person name="Gryganskyi A."/>
            <person name="Culley D."/>
            <person name="Magnuson J.K."/>
            <person name="James T.Y."/>
            <person name="O'Malley M.A."/>
            <person name="Stajich J.E."/>
            <person name="Spatafora J.W."/>
            <person name="Visel A."/>
            <person name="Grigoriev I.V."/>
        </authorList>
    </citation>
    <scope>NUCLEOTIDE SEQUENCE [LARGE SCALE GENOMIC DNA]</scope>
    <source>
        <strain evidence="3 4">CBS 115471</strain>
    </source>
</reference>
<keyword evidence="1" id="KW-0732">Signal</keyword>
<keyword evidence="4" id="KW-1185">Reference proteome</keyword>
<dbReference type="GO" id="GO:0098609">
    <property type="term" value="P:cell-cell adhesion"/>
    <property type="evidence" value="ECO:0007669"/>
    <property type="project" value="InterPro"/>
</dbReference>
<evidence type="ECO:0000259" key="2">
    <source>
        <dbReference type="Pfam" id="PF08964"/>
    </source>
</evidence>